<feature type="non-terminal residue" evidence="1">
    <location>
        <position position="51"/>
    </location>
</feature>
<dbReference type="AlphaFoldDB" id="X0WMH8"/>
<name>X0WMH8_9ZZZZ</name>
<sequence>MKIYPIGHLLKTNPIKACPERIEFTLSVIEGNGPISNAGKRTKEAKKKKRV</sequence>
<proteinExistence type="predicted"/>
<organism evidence="1">
    <name type="scientific">marine sediment metagenome</name>
    <dbReference type="NCBI Taxonomy" id="412755"/>
    <lineage>
        <taxon>unclassified sequences</taxon>
        <taxon>metagenomes</taxon>
        <taxon>ecological metagenomes</taxon>
    </lineage>
</organism>
<accession>X0WMH8</accession>
<comment type="caution">
    <text evidence="1">The sequence shown here is derived from an EMBL/GenBank/DDBJ whole genome shotgun (WGS) entry which is preliminary data.</text>
</comment>
<dbReference type="EMBL" id="BARS01041434">
    <property type="protein sequence ID" value="GAG32184.1"/>
    <property type="molecule type" value="Genomic_DNA"/>
</dbReference>
<protein>
    <submittedName>
        <fullName evidence="1">Uncharacterized protein</fullName>
    </submittedName>
</protein>
<evidence type="ECO:0000313" key="1">
    <source>
        <dbReference type="EMBL" id="GAG32184.1"/>
    </source>
</evidence>
<reference evidence="1" key="1">
    <citation type="journal article" date="2014" name="Front. Microbiol.">
        <title>High frequency of phylogenetically diverse reductive dehalogenase-homologous genes in deep subseafloor sedimentary metagenomes.</title>
        <authorList>
            <person name="Kawai M."/>
            <person name="Futagami T."/>
            <person name="Toyoda A."/>
            <person name="Takaki Y."/>
            <person name="Nishi S."/>
            <person name="Hori S."/>
            <person name="Arai W."/>
            <person name="Tsubouchi T."/>
            <person name="Morono Y."/>
            <person name="Uchiyama I."/>
            <person name="Ito T."/>
            <person name="Fujiyama A."/>
            <person name="Inagaki F."/>
            <person name="Takami H."/>
        </authorList>
    </citation>
    <scope>NUCLEOTIDE SEQUENCE</scope>
    <source>
        <strain evidence="1">Expedition CK06-06</strain>
    </source>
</reference>
<gene>
    <name evidence="1" type="ORF">S01H1_63017</name>
</gene>